<reference evidence="1 2" key="1">
    <citation type="journal article" date="2014" name="Genome Announc.">
        <title>Draft genome sequences of eight enterohepatic helicobacter species isolated from both laboratory and wild rodents.</title>
        <authorList>
            <person name="Sheh A."/>
            <person name="Shen Z."/>
            <person name="Fox J.G."/>
        </authorList>
    </citation>
    <scope>NUCLEOTIDE SEQUENCE [LARGE SCALE GENOMIC DNA]</scope>
    <source>
        <strain evidence="1 2">ST1</strain>
    </source>
</reference>
<sequence length="60" mass="7250">MLLDEIPEKCKYFDDHGILVMDNYYITSDYKRKMLCLLEPFKWNLRKGGIRFLVSNNMTQ</sequence>
<accession>A0A4U8TN04</accession>
<dbReference type="Proteomes" id="UP000029922">
    <property type="component" value="Unassembled WGS sequence"/>
</dbReference>
<comment type="caution">
    <text evidence="1">The sequence shown here is derived from an EMBL/GenBank/DDBJ whole genome shotgun (WGS) entry which is preliminary data.</text>
</comment>
<proteinExistence type="predicted"/>
<organism evidence="1 2">
    <name type="scientific">Helicobacter muridarum</name>
    <dbReference type="NCBI Taxonomy" id="216"/>
    <lineage>
        <taxon>Bacteria</taxon>
        <taxon>Pseudomonadati</taxon>
        <taxon>Campylobacterota</taxon>
        <taxon>Epsilonproteobacteria</taxon>
        <taxon>Campylobacterales</taxon>
        <taxon>Helicobacteraceae</taxon>
        <taxon>Helicobacter</taxon>
    </lineage>
</organism>
<dbReference type="RefSeq" id="WP_138069974.1">
    <property type="nucleotide sequence ID" value="NZ_FZML01000005.1"/>
</dbReference>
<dbReference type="AlphaFoldDB" id="A0A4U8TN04"/>
<gene>
    <name evidence="1" type="ORF">LS73_002485</name>
</gene>
<dbReference type="OrthoDB" id="9774673at2"/>
<evidence type="ECO:0000313" key="2">
    <source>
        <dbReference type="Proteomes" id="UP000029922"/>
    </source>
</evidence>
<name>A0A4U8TN04_9HELI</name>
<evidence type="ECO:0000313" key="1">
    <source>
        <dbReference type="EMBL" id="TLE01159.1"/>
    </source>
</evidence>
<dbReference type="EMBL" id="JRPD02000003">
    <property type="protein sequence ID" value="TLE01159.1"/>
    <property type="molecule type" value="Genomic_DNA"/>
</dbReference>
<protein>
    <submittedName>
        <fullName evidence="1">Uncharacterized protein</fullName>
    </submittedName>
</protein>